<dbReference type="Pfam" id="PF14223">
    <property type="entry name" value="Retrotran_gag_2"/>
    <property type="match status" value="1"/>
</dbReference>
<evidence type="ECO:0000313" key="2">
    <source>
        <dbReference type="Proteomes" id="UP000747110"/>
    </source>
</evidence>
<organism evidence="1 2">
    <name type="scientific">Volvox reticuliferus</name>
    <dbReference type="NCBI Taxonomy" id="1737510"/>
    <lineage>
        <taxon>Eukaryota</taxon>
        <taxon>Viridiplantae</taxon>
        <taxon>Chlorophyta</taxon>
        <taxon>core chlorophytes</taxon>
        <taxon>Chlorophyceae</taxon>
        <taxon>CS clade</taxon>
        <taxon>Chlamydomonadales</taxon>
        <taxon>Volvocaceae</taxon>
        <taxon>Volvox</taxon>
    </lineage>
</organism>
<dbReference type="AlphaFoldDB" id="A0A8J4FVP9"/>
<dbReference type="EMBL" id="BNCP01000074">
    <property type="protein sequence ID" value="GIL92302.1"/>
    <property type="molecule type" value="Genomic_DNA"/>
</dbReference>
<dbReference type="Proteomes" id="UP000747110">
    <property type="component" value="Unassembled WGS sequence"/>
</dbReference>
<dbReference type="OrthoDB" id="513620at2759"/>
<gene>
    <name evidence="1" type="ORF">Vretifemale_19806</name>
</gene>
<reference evidence="1" key="1">
    <citation type="journal article" date="2021" name="Proc. Natl. Acad. Sci. U.S.A.">
        <title>Three genomes in the algal genus Volvox reveal the fate of a haploid sex-determining region after a transition to homothallism.</title>
        <authorList>
            <person name="Yamamoto K."/>
            <person name="Hamaji T."/>
            <person name="Kawai-Toyooka H."/>
            <person name="Matsuzaki R."/>
            <person name="Takahashi F."/>
            <person name="Nishimura Y."/>
            <person name="Kawachi M."/>
            <person name="Noguchi H."/>
            <person name="Minakuchi Y."/>
            <person name="Umen J.G."/>
            <person name="Toyoda A."/>
            <person name="Nozaki H."/>
        </authorList>
    </citation>
    <scope>NUCLEOTIDE SEQUENCE</scope>
    <source>
        <strain evidence="1">NIES-3786</strain>
    </source>
</reference>
<evidence type="ECO:0000313" key="1">
    <source>
        <dbReference type="EMBL" id="GIL92302.1"/>
    </source>
</evidence>
<keyword evidence="2" id="KW-1185">Reference proteome</keyword>
<comment type="caution">
    <text evidence="1">The sequence shown here is derived from an EMBL/GenBank/DDBJ whole genome shotgun (WGS) entry which is preliminary data.</text>
</comment>
<feature type="non-terminal residue" evidence="1">
    <location>
        <position position="1"/>
    </location>
</feature>
<sequence>FDGLVTLLVDDYQCMIIDAHDMLALRIKLWSPDLVATLSFRFEALMHEEKMDRWWLWEDLMTDRDTEASRLVRDFMIKNVLDCHLPVLRAANSARQAWDALAAVFAASSDARKSQLIAELSSLRMGPGEVLPVYIARAHNLYTDLLQVGHITTEREVCFQLLNGLSKKFPMKVAILTHLVI</sequence>
<accession>A0A8J4FVP9</accession>
<protein>
    <submittedName>
        <fullName evidence="1">Uncharacterized protein</fullName>
    </submittedName>
</protein>
<proteinExistence type="predicted"/>
<name>A0A8J4FVP9_9CHLO</name>